<name>A0A0N9W1D8_PSEFL</name>
<keyword evidence="4" id="KW-0479">Metal-binding</keyword>
<dbReference type="GO" id="GO:0003964">
    <property type="term" value="F:RNA-directed DNA polymerase activity"/>
    <property type="evidence" value="ECO:0007669"/>
    <property type="project" value="UniProtKB-KW"/>
</dbReference>
<dbReference type="Proteomes" id="UP000066487">
    <property type="component" value="Chromosome"/>
</dbReference>
<dbReference type="OrthoDB" id="9793236at2"/>
<dbReference type="SUPFAM" id="SSF56672">
    <property type="entry name" value="DNA/RNA polymerases"/>
    <property type="match status" value="1"/>
</dbReference>
<evidence type="ECO:0000256" key="6">
    <source>
        <dbReference type="ARBA" id="ARBA00022918"/>
    </source>
</evidence>
<dbReference type="AlphaFoldDB" id="A0A0N9W1D8"/>
<sequence>MPPVGVRVSLNTEMQKFLPEKTVTPNPGQNPRMTADSAQVSAASVTWTNAESDTLMARVLAPANLRCAYQRVVSNKGAPGADGMTVDDLASYVKQYWPILKARLLAGEYHPQGVRAVDIPKPKGGTRQLGIPGVVDRLIQQALLQQLTPIFDPLFSDYSYGFRPGRSAHQAIETARAHVAAGHRWCVELDLEKFFDRVNHDVLMAYVQRHVEDRRVLTLIRRYLQAGVMSGGIASRRQEGTPQGGPLSPLLSNILLNELDRELERRGHRFVRYADDANIYVRSRRAGERVMVSVERFLSQRLKLTLNREKSRVARPWVCDYLGYGMSWHQQPKLRVASMSLHRLRDRLRELLRRIRSRSMRYIIEHITPVLRGWAGYFKLSQSKRPLEELDGWVRHKLRCVTWRQWKRPSTRARNLMRLGLDEARAWKSAFNGRGPWWNSGAPHMNQALPKKLWDRLGLVSILDTINRLSRIT</sequence>
<evidence type="ECO:0000256" key="3">
    <source>
        <dbReference type="ARBA" id="ARBA00022695"/>
    </source>
</evidence>
<dbReference type="EMBL" id="CP012830">
    <property type="protein sequence ID" value="ALI05120.1"/>
    <property type="molecule type" value="Genomic_DNA"/>
</dbReference>
<evidence type="ECO:0000256" key="7">
    <source>
        <dbReference type="ARBA" id="ARBA00023118"/>
    </source>
</evidence>
<accession>A0A0N9W1D8</accession>
<keyword evidence="7" id="KW-0051">Antiviral defense</keyword>
<evidence type="ECO:0000256" key="1">
    <source>
        <dbReference type="ARBA" id="ARBA00012493"/>
    </source>
</evidence>
<dbReference type="InterPro" id="IPR030931">
    <property type="entry name" value="Group_II_RT_mat"/>
</dbReference>
<dbReference type="RefSeq" id="WP_054598286.1">
    <property type="nucleotide sequence ID" value="NZ_CP012830.1"/>
</dbReference>
<dbReference type="Pfam" id="PF08388">
    <property type="entry name" value="GIIM"/>
    <property type="match status" value="1"/>
</dbReference>
<keyword evidence="2" id="KW-0808">Transferase</keyword>
<reference evidence="11 12" key="2">
    <citation type="journal article" date="2018" name="Nature">
        <title>Mutant phenotypes for thousands of bacterial genes of unknown function.</title>
        <authorList>
            <person name="Price M.N."/>
            <person name="Wetmore K.M."/>
            <person name="Waters R.J."/>
            <person name="Callaghan M."/>
            <person name="Ray J."/>
            <person name="Liu H."/>
            <person name="Kuehl J.V."/>
            <person name="Melnyk R.A."/>
            <person name="Lamson J.S."/>
            <person name="Suh Y."/>
            <person name="Carlson H.K."/>
            <person name="Esquivel Z."/>
            <person name="Sadeeshkumar H."/>
            <person name="Chakraborty R."/>
            <person name="Zane G.M."/>
            <person name="Rubin B.E."/>
            <person name="Wall J.D."/>
            <person name="Visel A."/>
            <person name="Bristow J."/>
            <person name="Blow M.J."/>
            <person name="Arkin A.P."/>
            <person name="Deutschbauer A.M."/>
        </authorList>
    </citation>
    <scope>NUCLEOTIDE SEQUENCE [LARGE SCALE GENOMIC DNA]</scope>
    <source>
        <strain evidence="11 12">FW300-N2E3</strain>
    </source>
</reference>
<comment type="similarity">
    <text evidence="8">Belongs to the bacterial reverse transcriptase family.</text>
</comment>
<dbReference type="NCBIfam" id="TIGR04416">
    <property type="entry name" value="group_II_RT_mat"/>
    <property type="match status" value="1"/>
</dbReference>
<organism evidence="11 12">
    <name type="scientific">Pseudomonas fluorescens</name>
    <dbReference type="NCBI Taxonomy" id="294"/>
    <lineage>
        <taxon>Bacteria</taxon>
        <taxon>Pseudomonadati</taxon>
        <taxon>Pseudomonadota</taxon>
        <taxon>Gammaproteobacteria</taxon>
        <taxon>Pseudomonadales</taxon>
        <taxon>Pseudomonadaceae</taxon>
        <taxon>Pseudomonas</taxon>
    </lineage>
</organism>
<dbReference type="InterPro" id="IPR000477">
    <property type="entry name" value="RT_dom"/>
</dbReference>
<evidence type="ECO:0000256" key="4">
    <source>
        <dbReference type="ARBA" id="ARBA00022723"/>
    </source>
</evidence>
<dbReference type="InterPro" id="IPR051083">
    <property type="entry name" value="GrpII_Intron_Splice-Mob/Def"/>
</dbReference>
<dbReference type="PRINTS" id="PR00866">
    <property type="entry name" value="RNADNAPOLMS"/>
</dbReference>
<dbReference type="GO" id="GO:0003723">
    <property type="term" value="F:RNA binding"/>
    <property type="evidence" value="ECO:0007669"/>
    <property type="project" value="InterPro"/>
</dbReference>
<dbReference type="EC" id="2.7.7.49" evidence="1"/>
<evidence type="ECO:0000313" key="12">
    <source>
        <dbReference type="Proteomes" id="UP000066487"/>
    </source>
</evidence>
<dbReference type="PANTHER" id="PTHR34047:SF8">
    <property type="entry name" value="PROTEIN YKFC"/>
    <property type="match status" value="1"/>
</dbReference>
<gene>
    <name evidence="11" type="ORF">AO353_20735</name>
</gene>
<evidence type="ECO:0000256" key="2">
    <source>
        <dbReference type="ARBA" id="ARBA00022679"/>
    </source>
</evidence>
<dbReference type="PROSITE" id="PS50878">
    <property type="entry name" value="RT_POL"/>
    <property type="match status" value="1"/>
</dbReference>
<dbReference type="InterPro" id="IPR043502">
    <property type="entry name" value="DNA/RNA_pol_sf"/>
</dbReference>
<dbReference type="InterPro" id="IPR043128">
    <property type="entry name" value="Rev_trsase/Diguanyl_cyclase"/>
</dbReference>
<reference evidence="12" key="1">
    <citation type="submission" date="2015-09" db="EMBL/GenBank/DDBJ databases">
        <title>Whole genome sequence of Pseudomonas fluorescens FW300-N2E3.</title>
        <authorList>
            <person name="Ray J."/>
            <person name="Melnyk R."/>
            <person name="Deutschbauer A."/>
        </authorList>
    </citation>
    <scope>NUCLEOTIDE SEQUENCE [LARGE SCALE GENOMIC DNA]</scope>
    <source>
        <strain evidence="12">FW300-N2E3</strain>
    </source>
</reference>
<dbReference type="GO" id="GO:0051607">
    <property type="term" value="P:defense response to virus"/>
    <property type="evidence" value="ECO:0007669"/>
    <property type="project" value="UniProtKB-KW"/>
</dbReference>
<evidence type="ECO:0000259" key="10">
    <source>
        <dbReference type="PROSITE" id="PS50878"/>
    </source>
</evidence>
<dbReference type="PANTHER" id="PTHR34047">
    <property type="entry name" value="NUCLEAR INTRON MATURASE 1, MITOCHONDRIAL-RELATED"/>
    <property type="match status" value="1"/>
</dbReference>
<feature type="domain" description="Reverse transcriptase" evidence="10">
    <location>
        <begin position="100"/>
        <end position="326"/>
    </location>
</feature>
<dbReference type="Pfam" id="PF00078">
    <property type="entry name" value="RVT_1"/>
    <property type="match status" value="1"/>
</dbReference>
<comment type="catalytic activity">
    <reaction evidence="9">
        <text>DNA(n) + a 2'-deoxyribonucleoside 5'-triphosphate = DNA(n+1) + diphosphate</text>
        <dbReference type="Rhea" id="RHEA:22508"/>
        <dbReference type="Rhea" id="RHEA-COMP:17339"/>
        <dbReference type="Rhea" id="RHEA-COMP:17340"/>
        <dbReference type="ChEBI" id="CHEBI:33019"/>
        <dbReference type="ChEBI" id="CHEBI:61560"/>
        <dbReference type="ChEBI" id="CHEBI:173112"/>
        <dbReference type="EC" id="2.7.7.49"/>
    </reaction>
</comment>
<keyword evidence="6 11" id="KW-0695">RNA-directed DNA polymerase</keyword>
<evidence type="ECO:0000256" key="8">
    <source>
        <dbReference type="ARBA" id="ARBA00034120"/>
    </source>
</evidence>
<keyword evidence="5" id="KW-0460">Magnesium</keyword>
<protein>
    <recommendedName>
        <fullName evidence="1">RNA-directed DNA polymerase</fullName>
        <ecNumber evidence="1">2.7.7.49</ecNumber>
    </recommendedName>
</protein>
<proteinExistence type="inferred from homology"/>
<dbReference type="CDD" id="cd01651">
    <property type="entry name" value="RT_G2_intron"/>
    <property type="match status" value="1"/>
</dbReference>
<evidence type="ECO:0000313" key="11">
    <source>
        <dbReference type="EMBL" id="ALI05120.1"/>
    </source>
</evidence>
<evidence type="ECO:0000256" key="5">
    <source>
        <dbReference type="ARBA" id="ARBA00022842"/>
    </source>
</evidence>
<keyword evidence="3" id="KW-0548">Nucleotidyltransferase</keyword>
<evidence type="ECO:0000256" key="9">
    <source>
        <dbReference type="ARBA" id="ARBA00048173"/>
    </source>
</evidence>
<dbReference type="InterPro" id="IPR000123">
    <property type="entry name" value="Reverse_transcriptase_msDNA"/>
</dbReference>
<dbReference type="InterPro" id="IPR013597">
    <property type="entry name" value="Mat_intron_G2"/>
</dbReference>
<dbReference type="Gene3D" id="3.30.70.270">
    <property type="match status" value="1"/>
</dbReference>
<dbReference type="GO" id="GO:0046872">
    <property type="term" value="F:metal ion binding"/>
    <property type="evidence" value="ECO:0007669"/>
    <property type="project" value="UniProtKB-KW"/>
</dbReference>